<dbReference type="Gene3D" id="3.60.10.10">
    <property type="entry name" value="Endonuclease/exonuclease/phosphatase"/>
    <property type="match status" value="1"/>
</dbReference>
<dbReference type="InterPro" id="IPR012337">
    <property type="entry name" value="RNaseH-like_sf"/>
</dbReference>
<dbReference type="InterPro" id="IPR002156">
    <property type="entry name" value="RNaseH_domain"/>
</dbReference>
<evidence type="ECO:0000256" key="1">
    <source>
        <dbReference type="SAM" id="MobiDB-lite"/>
    </source>
</evidence>
<dbReference type="Proteomes" id="UP000596661">
    <property type="component" value="Chromosome 4"/>
</dbReference>
<dbReference type="SUPFAM" id="SSF56219">
    <property type="entry name" value="DNase I-like"/>
    <property type="match status" value="1"/>
</dbReference>
<reference evidence="3" key="1">
    <citation type="submission" date="2018-11" db="EMBL/GenBank/DDBJ databases">
        <authorList>
            <person name="Grassa J C."/>
        </authorList>
    </citation>
    <scope>NUCLEOTIDE SEQUENCE [LARGE SCALE GENOMIC DNA]</scope>
</reference>
<feature type="domain" description="Reverse transcriptase" evidence="2">
    <location>
        <begin position="424"/>
        <end position="742"/>
    </location>
</feature>
<dbReference type="PANTHER" id="PTHR33116">
    <property type="entry name" value="REVERSE TRANSCRIPTASE ZINC-BINDING DOMAIN-CONTAINING PROTEIN-RELATED-RELATED"/>
    <property type="match status" value="1"/>
</dbReference>
<keyword evidence="4" id="KW-1185">Reference proteome</keyword>
<dbReference type="PROSITE" id="PS50878">
    <property type="entry name" value="RT_POL"/>
    <property type="match status" value="1"/>
</dbReference>
<dbReference type="Pfam" id="PF00078">
    <property type="entry name" value="RVT_1"/>
    <property type="match status" value="1"/>
</dbReference>
<dbReference type="InterPro" id="IPR036691">
    <property type="entry name" value="Endo/exonu/phosph_ase_sf"/>
</dbReference>
<dbReference type="AlphaFoldDB" id="A0A803PI88"/>
<reference evidence="3" key="2">
    <citation type="submission" date="2021-03" db="UniProtKB">
        <authorList>
            <consortium name="EnsemblPlants"/>
        </authorList>
    </citation>
    <scope>IDENTIFICATION</scope>
</reference>
<proteinExistence type="predicted"/>
<feature type="region of interest" description="Disordered" evidence="1">
    <location>
        <begin position="216"/>
        <end position="237"/>
    </location>
</feature>
<dbReference type="InterPro" id="IPR044730">
    <property type="entry name" value="RNase_H-like_dom_plant"/>
</dbReference>
<evidence type="ECO:0000313" key="4">
    <source>
        <dbReference type="Proteomes" id="UP000596661"/>
    </source>
</evidence>
<dbReference type="InterPro" id="IPR025558">
    <property type="entry name" value="DUF4283"/>
</dbReference>
<organism evidence="3 4">
    <name type="scientific">Cannabis sativa</name>
    <name type="common">Hemp</name>
    <name type="synonym">Marijuana</name>
    <dbReference type="NCBI Taxonomy" id="3483"/>
    <lineage>
        <taxon>Eukaryota</taxon>
        <taxon>Viridiplantae</taxon>
        <taxon>Streptophyta</taxon>
        <taxon>Embryophyta</taxon>
        <taxon>Tracheophyta</taxon>
        <taxon>Spermatophyta</taxon>
        <taxon>Magnoliopsida</taxon>
        <taxon>eudicotyledons</taxon>
        <taxon>Gunneridae</taxon>
        <taxon>Pentapetalae</taxon>
        <taxon>rosids</taxon>
        <taxon>fabids</taxon>
        <taxon>Rosales</taxon>
        <taxon>Cannabaceae</taxon>
        <taxon>Cannabis</taxon>
    </lineage>
</organism>
<dbReference type="EMBL" id="UZAU01000366">
    <property type="status" value="NOT_ANNOTATED_CDS"/>
    <property type="molecule type" value="Genomic_DNA"/>
</dbReference>
<dbReference type="GO" id="GO:0003676">
    <property type="term" value="F:nucleic acid binding"/>
    <property type="evidence" value="ECO:0007669"/>
    <property type="project" value="InterPro"/>
</dbReference>
<dbReference type="EnsemblPlants" id="evm.model.04.649">
    <property type="protein sequence ID" value="cds.evm.model.04.649"/>
    <property type="gene ID" value="evm.TU.04.649"/>
</dbReference>
<name>A0A803PI88_CANSA</name>
<dbReference type="SUPFAM" id="SSF56672">
    <property type="entry name" value="DNA/RNA polymerases"/>
    <property type="match status" value="1"/>
</dbReference>
<dbReference type="Pfam" id="PF14111">
    <property type="entry name" value="DUF4283"/>
    <property type="match status" value="1"/>
</dbReference>
<dbReference type="InterPro" id="IPR043502">
    <property type="entry name" value="DNA/RNA_pol_sf"/>
</dbReference>
<dbReference type="GO" id="GO:0004523">
    <property type="term" value="F:RNA-DNA hybrid ribonuclease activity"/>
    <property type="evidence" value="ECO:0007669"/>
    <property type="project" value="InterPro"/>
</dbReference>
<dbReference type="InterPro" id="IPR036397">
    <property type="entry name" value="RNaseH_sf"/>
</dbReference>
<dbReference type="InterPro" id="IPR000477">
    <property type="entry name" value="RT_dom"/>
</dbReference>
<dbReference type="CDD" id="cd06222">
    <property type="entry name" value="RNase_H_like"/>
    <property type="match status" value="1"/>
</dbReference>
<accession>A0A803PI88</accession>
<evidence type="ECO:0000259" key="2">
    <source>
        <dbReference type="PROSITE" id="PS50878"/>
    </source>
</evidence>
<dbReference type="Pfam" id="PF13456">
    <property type="entry name" value="RVT_3"/>
    <property type="match status" value="1"/>
</dbReference>
<dbReference type="Gene3D" id="3.30.420.10">
    <property type="entry name" value="Ribonuclease H-like superfamily/Ribonuclease H"/>
    <property type="match status" value="1"/>
</dbReference>
<dbReference type="PANTHER" id="PTHR33116:SF86">
    <property type="entry name" value="REVERSE TRANSCRIPTASE DOMAIN-CONTAINING PROTEIN"/>
    <property type="match status" value="1"/>
</dbReference>
<sequence>MLQTPELTMENLLDRTNNLRVEDEDGWEINEAKETEVGNSCLMGRFCSNKTLNKTLIRTILGRVWGLAEVDWGVKIKRAKTEATFMIFSFKNKNDLTRIVNKSPWLLNNGILILQRLSKIPSKWEGELTRFPLSGRVLNLPTRSITRSNMIRLGSMAGEVIEIQKEDVTKIALNGFFWFKVWISIDKPLCPGWVMIIDHVPRTLRKSLMERERKANEATMNKGIKQRQSLGEGLEGDGQSKLSQEAVIDLLNVKDGNSFSDKQGLNLVPRITNKNSTIMEVPVSISSLPSVCFNLMDKIDDKRIERDFVGEEKVSDENTEKATEVMQPGNISNLTDLVSGVLLEAANPVELVALLWRRKEKVVVWLSCGKILGRFYGSPDPGGRKHSWLLMERLRNMLQGTWLCGGDFNEIMTEKENKGGCMKLDSQMREFRKAISYCNFKEIKMEGGDFTWCNRRHNNLVFEKLDRVLANPEWPNPNMTEILNRCVPNWLSNRDNSMLLEEFTKEEVKEAIDQIHPLKAPGKDGLPGLFYHNHWKEVGHEVIATCLEKGRFGNGKKMALKLDISKAYDRVECDFLEGMMKCLGYDEQWIRKIMGCVKIVTFSVLLNGEARGYIIPERGLRQGDPLSPFLFLICSEGLSCLLNEASRANKIHGLRFGNLEKRLTHLLFADDCLIFLDASMEEGKALEEVLRVYSSLSGQCINFNKSNLCVGRKIRSTDGQRLAASLGVTFTENHSKYLGLPAFVGKNKKEAFGLVRNKVWEKLQGWKMGLFSQADREVLIKSIIQAIPVYVMSCFRISKGLISEIQSLIARFWWGSTTEKHQIHWRNWEKLCKDKWSGGMGFRDHEDFNEALIAKQDWKLITNPESLFAQVLKALYYPNSNFIEAGLGNWCSNVWRGILWGCELLVKGMRWRVTDGSKVRINEDRWIPRGAPFLLKAPASVLPNTYVDSLVDANGDWIVQSIEEKMHKEDILWILGIKTRRGCGEDELIWHYTTYGEYQVASGLKSVWKAAGYWHLFPTGLGMMTDLQEFLMHMEQNCSKHKFESFLGLSWMVWNQRNQRIFQNKNINLKSWTPWAMDFVDNALQQPHETIAVKEVSRPKCWVAPPRGYFSLHCDAAFGKDQQGSGIAAVIRDHEGRLVAAEVIFLEGYRSTVMAECLAIQLGLNLVQKSKARPFFVNSDSLTVINQLLSKKAPRADWGVPLVDIFARKLLDGCAGIKFVNRDCNKVCSLFS</sequence>
<dbReference type="Gramene" id="evm.model.04.649">
    <property type="protein sequence ID" value="cds.evm.model.04.649"/>
    <property type="gene ID" value="evm.TU.04.649"/>
</dbReference>
<dbReference type="SUPFAM" id="SSF53098">
    <property type="entry name" value="Ribonuclease H-like"/>
    <property type="match status" value="1"/>
</dbReference>
<protein>
    <recommendedName>
        <fullName evidence="2">Reverse transcriptase domain-containing protein</fullName>
    </recommendedName>
</protein>
<evidence type="ECO:0000313" key="3">
    <source>
        <dbReference type="EnsemblPlants" id="cds.evm.model.04.649"/>
    </source>
</evidence>